<accession>A0A0F5MP21</accession>
<feature type="region of interest" description="Disordered" evidence="1">
    <location>
        <begin position="176"/>
        <end position="198"/>
    </location>
</feature>
<gene>
    <name evidence="2" type="ORF">SZ25_00468</name>
</gene>
<sequence length="198" mass="23073">MPFDKSQRLGKILPEDIYNILKKKGVITKLPKTVTEKRLFHSKEDDKRVLKSKKVDVELKEDLTNIVKKEVEIFRDEVSKLGKKIAKENLKTNVTNSITKFVSDKCEKYDKSSIENNIQRPIDKLVNNVDREFSRNFIENFVDKIIQFVLGRKESKYDIKLTSELTSIAQRIKKTTNEKHDVQQTTQVSSGKENERSI</sequence>
<name>A0A0F5MP21_9RICK</name>
<organism evidence="2 3">
    <name type="scientific">Candidatus Arcanibacter lacustris</name>
    <dbReference type="NCBI Taxonomy" id="1607817"/>
    <lineage>
        <taxon>Bacteria</taxon>
        <taxon>Pseudomonadati</taxon>
        <taxon>Pseudomonadota</taxon>
        <taxon>Alphaproteobacteria</taxon>
        <taxon>Rickettsiales</taxon>
        <taxon>Candidatus Arcanibacter</taxon>
    </lineage>
</organism>
<reference evidence="2 3" key="1">
    <citation type="submission" date="2015-02" db="EMBL/GenBank/DDBJ databases">
        <title>Single cell genomics of a rare environmental alphaproteobacterium provides unique insights into Rickettsiaceae evolution.</title>
        <authorList>
            <person name="Martijn J."/>
            <person name="Schulz F."/>
            <person name="Zaremba-Niedzwiedzka K."/>
            <person name="Viklund J."/>
            <person name="Stepanauskas R."/>
            <person name="Andersson S.G.E."/>
            <person name="Horn M."/>
            <person name="Guy L."/>
            <person name="Ettema T.J.G."/>
        </authorList>
    </citation>
    <scope>NUCLEOTIDE SEQUENCE [LARGE SCALE GENOMIC DNA]</scope>
    <source>
        <strain evidence="2 3">SCGC AAA041-L04</strain>
    </source>
</reference>
<dbReference type="AlphaFoldDB" id="A0A0F5MP21"/>
<evidence type="ECO:0000313" key="2">
    <source>
        <dbReference type="EMBL" id="KKB96441.1"/>
    </source>
</evidence>
<protein>
    <submittedName>
        <fullName evidence="2">Uncharacterized protein</fullName>
    </submittedName>
</protein>
<dbReference type="Proteomes" id="UP000033358">
    <property type="component" value="Unassembled WGS sequence"/>
</dbReference>
<keyword evidence="3" id="KW-1185">Reference proteome</keyword>
<evidence type="ECO:0000313" key="3">
    <source>
        <dbReference type="Proteomes" id="UP000033358"/>
    </source>
</evidence>
<dbReference type="EMBL" id="JYHA01000083">
    <property type="protein sequence ID" value="KKB96441.1"/>
    <property type="molecule type" value="Genomic_DNA"/>
</dbReference>
<comment type="caution">
    <text evidence="2">The sequence shown here is derived from an EMBL/GenBank/DDBJ whole genome shotgun (WGS) entry which is preliminary data.</text>
</comment>
<proteinExistence type="predicted"/>
<evidence type="ECO:0000256" key="1">
    <source>
        <dbReference type="SAM" id="MobiDB-lite"/>
    </source>
</evidence>